<evidence type="ECO:0000259" key="1">
    <source>
        <dbReference type="PROSITE" id="PS51094"/>
    </source>
</evidence>
<dbReference type="Gene3D" id="3.40.930.10">
    <property type="entry name" value="Mannitol-specific EII, Chain A"/>
    <property type="match status" value="1"/>
</dbReference>
<dbReference type="PANTHER" id="PTHR47738">
    <property type="entry name" value="PTS SYSTEM FRUCTOSE-LIKE EIIA COMPONENT-RELATED"/>
    <property type="match status" value="1"/>
</dbReference>
<dbReference type="InterPro" id="IPR002178">
    <property type="entry name" value="PTS_EIIA_type-2_dom"/>
</dbReference>
<protein>
    <submittedName>
        <fullName evidence="2">Phosphoenolpyruvate-dependent sugar PTS family porter, EIIA 2</fullName>
    </submittedName>
</protein>
<dbReference type="InterPro" id="IPR051541">
    <property type="entry name" value="PTS_SugarTrans_NitroReg"/>
</dbReference>
<dbReference type="PROSITE" id="PS51094">
    <property type="entry name" value="PTS_EIIA_TYPE_2"/>
    <property type="match status" value="1"/>
</dbReference>
<sequence>MKALIVWEPQWYAYDAGSLIEAMAQYLESHGLIKDGERVAAALRQRESLGNTLIADNLAVPHAQSDAAGEAIMLFVKLREALPGWQGVATVDRWVVTLLPEQPSEHDAAVLKNFFRRLADERVMQTLVIGEYDEVRGTLLQLLPDCAADCLSRRPPTIQ</sequence>
<keyword evidence="2" id="KW-0670">Pyruvate</keyword>
<dbReference type="eggNOG" id="ENOG5032CXN">
    <property type="taxonomic scope" value="Bacteria"/>
</dbReference>
<dbReference type="RefSeq" id="WP_024464480.1">
    <property type="nucleotide sequence ID" value="NZ_CP062939.1"/>
</dbReference>
<dbReference type="SUPFAM" id="SSF55804">
    <property type="entry name" value="Phoshotransferase/anion transport protein"/>
    <property type="match status" value="1"/>
</dbReference>
<dbReference type="PROSITE" id="PS00372">
    <property type="entry name" value="PTS_EIIA_TYPE_2_HIS"/>
    <property type="match status" value="1"/>
</dbReference>
<evidence type="ECO:0000313" key="2">
    <source>
        <dbReference type="EMBL" id="KFJ01733.1"/>
    </source>
</evidence>
<dbReference type="Proteomes" id="UP000029055">
    <property type="component" value="Unassembled WGS sequence"/>
</dbReference>
<dbReference type="EMBL" id="JGZR01000009">
    <property type="protein sequence ID" value="KFJ01733.1"/>
    <property type="molecule type" value="Genomic_DNA"/>
</dbReference>
<organism evidence="2 3">
    <name type="scientific">Bifidobacterium subtile</name>
    <dbReference type="NCBI Taxonomy" id="77635"/>
    <lineage>
        <taxon>Bacteria</taxon>
        <taxon>Bacillati</taxon>
        <taxon>Actinomycetota</taxon>
        <taxon>Actinomycetes</taxon>
        <taxon>Bifidobacteriales</taxon>
        <taxon>Bifidobacteriaceae</taxon>
        <taxon>Bifidobacterium</taxon>
    </lineage>
</organism>
<reference evidence="2 3" key="1">
    <citation type="submission" date="2014-03" db="EMBL/GenBank/DDBJ databases">
        <title>Genomics of Bifidobacteria.</title>
        <authorList>
            <person name="Ventura M."/>
            <person name="Milani C."/>
            <person name="Lugli G.A."/>
        </authorList>
    </citation>
    <scope>NUCLEOTIDE SEQUENCE [LARGE SCALE GENOMIC DNA]</scope>
    <source>
        <strain evidence="2 3">LMG 11597</strain>
    </source>
</reference>
<feature type="domain" description="PTS EIIA type-2" evidence="1">
    <location>
        <begin position="1"/>
        <end position="146"/>
    </location>
</feature>
<proteinExistence type="predicted"/>
<keyword evidence="3" id="KW-1185">Reference proteome</keyword>
<dbReference type="STRING" id="77635.BISU_1746"/>
<dbReference type="Pfam" id="PF00359">
    <property type="entry name" value="PTS_EIIA_2"/>
    <property type="match status" value="1"/>
</dbReference>
<evidence type="ECO:0000313" key="3">
    <source>
        <dbReference type="Proteomes" id="UP000029055"/>
    </source>
</evidence>
<dbReference type="AlphaFoldDB" id="A0A087E1T2"/>
<dbReference type="InterPro" id="IPR016152">
    <property type="entry name" value="PTrfase/Anion_transptr"/>
</dbReference>
<comment type="caution">
    <text evidence="2">The sequence shown here is derived from an EMBL/GenBank/DDBJ whole genome shotgun (WGS) entry which is preliminary data.</text>
</comment>
<dbReference type="OrthoDB" id="2298919at2"/>
<name>A0A087E1T2_9BIFI</name>
<dbReference type="PANTHER" id="PTHR47738:SF2">
    <property type="entry name" value="PTS SYSTEM FRUCTOSE-LIKE EIIA COMPONENT"/>
    <property type="match status" value="1"/>
</dbReference>
<gene>
    <name evidence="2" type="ORF">BISU_1746</name>
</gene>
<accession>A0A087E1T2</accession>